<name>A0A261SK60_9BORD</name>
<comment type="caution">
    <text evidence="1">The sequence shown here is derived from an EMBL/GenBank/DDBJ whole genome shotgun (WGS) entry which is preliminary data.</text>
</comment>
<dbReference type="EMBL" id="NEVM01000001">
    <property type="protein sequence ID" value="OZI37794.1"/>
    <property type="molecule type" value="Genomic_DNA"/>
</dbReference>
<dbReference type="RefSeq" id="WP_094851894.1">
    <property type="nucleotide sequence ID" value="NZ_NEVM01000001.1"/>
</dbReference>
<reference evidence="2" key="1">
    <citation type="submission" date="2017-05" db="EMBL/GenBank/DDBJ databases">
        <title>Complete and WGS of Bordetella genogroups.</title>
        <authorList>
            <person name="Spilker T."/>
            <person name="Lipuma J."/>
        </authorList>
    </citation>
    <scope>NUCLEOTIDE SEQUENCE [LARGE SCALE GENOMIC DNA]</scope>
    <source>
        <strain evidence="2">AU16122</strain>
    </source>
</reference>
<organism evidence="1 2">
    <name type="scientific">Bordetella genomosp. 10</name>
    <dbReference type="NCBI Taxonomy" id="1416804"/>
    <lineage>
        <taxon>Bacteria</taxon>
        <taxon>Pseudomonadati</taxon>
        <taxon>Pseudomonadota</taxon>
        <taxon>Betaproteobacteria</taxon>
        <taxon>Burkholderiales</taxon>
        <taxon>Alcaligenaceae</taxon>
        <taxon>Bordetella</taxon>
    </lineage>
</organism>
<evidence type="ECO:0000313" key="1">
    <source>
        <dbReference type="EMBL" id="OZI37794.1"/>
    </source>
</evidence>
<protein>
    <submittedName>
        <fullName evidence="1">Uncharacterized protein</fullName>
    </submittedName>
</protein>
<proteinExistence type="predicted"/>
<evidence type="ECO:0000313" key="2">
    <source>
        <dbReference type="Proteomes" id="UP000216020"/>
    </source>
</evidence>
<dbReference type="Proteomes" id="UP000216020">
    <property type="component" value="Unassembled WGS sequence"/>
</dbReference>
<accession>A0A261SK60</accession>
<dbReference type="OrthoDB" id="8687726at2"/>
<gene>
    <name evidence="1" type="ORF">CAL29_05305</name>
</gene>
<dbReference type="AlphaFoldDB" id="A0A261SK60"/>
<keyword evidence="2" id="KW-1185">Reference proteome</keyword>
<sequence>MAFHVNNATDDLGALANGSGPADPLSRVLVSAQNKVIPAGGLDKRLNTSDMINIQRGVNKYQLFVTTVTNLMKAFFDTLKGIARNFST</sequence>